<feature type="non-terminal residue" evidence="2">
    <location>
        <position position="1"/>
    </location>
</feature>
<accession>A0A1Y3ATS1</accession>
<name>A0A1Y3ATS1_EURMA</name>
<reference evidence="2 3" key="1">
    <citation type="submission" date="2017-03" db="EMBL/GenBank/DDBJ databases">
        <title>Genome Survey of Euroglyphus maynei.</title>
        <authorList>
            <person name="Arlian L.G."/>
            <person name="Morgan M.S."/>
            <person name="Rider S.D."/>
        </authorList>
    </citation>
    <scope>NUCLEOTIDE SEQUENCE [LARGE SCALE GENOMIC DNA]</scope>
    <source>
        <strain evidence="2">Arlian Lab</strain>
        <tissue evidence="2">Whole body</tissue>
    </source>
</reference>
<keyword evidence="3" id="KW-1185">Reference proteome</keyword>
<organism evidence="2 3">
    <name type="scientific">Euroglyphus maynei</name>
    <name type="common">Mayne's house dust mite</name>
    <dbReference type="NCBI Taxonomy" id="6958"/>
    <lineage>
        <taxon>Eukaryota</taxon>
        <taxon>Metazoa</taxon>
        <taxon>Ecdysozoa</taxon>
        <taxon>Arthropoda</taxon>
        <taxon>Chelicerata</taxon>
        <taxon>Arachnida</taxon>
        <taxon>Acari</taxon>
        <taxon>Acariformes</taxon>
        <taxon>Sarcoptiformes</taxon>
        <taxon>Astigmata</taxon>
        <taxon>Psoroptidia</taxon>
        <taxon>Analgoidea</taxon>
        <taxon>Pyroglyphidae</taxon>
        <taxon>Pyroglyphinae</taxon>
        <taxon>Euroglyphus</taxon>
    </lineage>
</organism>
<feature type="region of interest" description="Disordered" evidence="1">
    <location>
        <begin position="99"/>
        <end position="118"/>
    </location>
</feature>
<gene>
    <name evidence="2" type="ORF">BLA29_003948</name>
</gene>
<evidence type="ECO:0000313" key="2">
    <source>
        <dbReference type="EMBL" id="OTF71053.1"/>
    </source>
</evidence>
<proteinExistence type="predicted"/>
<evidence type="ECO:0000313" key="3">
    <source>
        <dbReference type="Proteomes" id="UP000194236"/>
    </source>
</evidence>
<dbReference type="EMBL" id="MUJZ01062774">
    <property type="protein sequence ID" value="OTF71053.1"/>
    <property type="molecule type" value="Genomic_DNA"/>
</dbReference>
<comment type="caution">
    <text evidence="2">The sequence shown here is derived from an EMBL/GenBank/DDBJ whole genome shotgun (WGS) entry which is preliminary data.</text>
</comment>
<sequence length="158" mass="17003">GSSSISVVSLIDRTSSATVIGTLFGLSSSIISVSDFLLSLDISESLVSRSLSFSARSTLEHSFDGIRGKLEALKRLIGKEFEFGFKCLAAISERKFGENKPGDVPGGNDGNGPLKPTGKNERGKFIWLFFKSFNISGVMSGFDPFGSIECRRICCCKT</sequence>
<protein>
    <submittedName>
        <fullName evidence="2">Uncharacterized protein</fullName>
    </submittedName>
</protein>
<dbReference type="Proteomes" id="UP000194236">
    <property type="component" value="Unassembled WGS sequence"/>
</dbReference>
<evidence type="ECO:0000256" key="1">
    <source>
        <dbReference type="SAM" id="MobiDB-lite"/>
    </source>
</evidence>
<dbReference type="AlphaFoldDB" id="A0A1Y3ATS1"/>